<evidence type="ECO:0000313" key="1">
    <source>
        <dbReference type="EMBL" id="KAI4369140.1"/>
    </source>
</evidence>
<name>A0ACB9QRS1_9MYRT</name>
<proteinExistence type="predicted"/>
<gene>
    <name evidence="1" type="ORF">MLD38_017623</name>
</gene>
<comment type="caution">
    <text evidence="1">The sequence shown here is derived from an EMBL/GenBank/DDBJ whole genome shotgun (WGS) entry which is preliminary data.</text>
</comment>
<protein>
    <submittedName>
        <fullName evidence="1">Uncharacterized protein</fullName>
    </submittedName>
</protein>
<sequence>MDSAEDVPPEEDNVHGEAFGEGNAPDKHDLTVEEKVCPLPEDGNLNPPTDGGSISELNGVCEKTRDLKDDGVSEEKSNVRKKTPSPRKGKPELSQSLSFPSRRTNGYGMRKSVDVASMHSRNLNKQANTSVRHSMEGKLGSVKGLAKKALTEGPMHAYVDRTSKPARTMPKSHHEIEDALSTHSNGCTPRSPGFALRLTERAEKRKEFFSKLEEKNKEKEAETTNLHEKSKENQEAEIKQLRKSMTFKATPLPNFYKEPPPKVELKKIPTTRPKSPKLGRKKGVDATAINPSEGNKSIKSSKGIIPGKTYKGSPVKAGTNVPEVDPLPQLDQLCSGDPGILTSVSETMPCEVAVV</sequence>
<dbReference type="Proteomes" id="UP001057402">
    <property type="component" value="Chromosome 5"/>
</dbReference>
<keyword evidence="2" id="KW-1185">Reference proteome</keyword>
<dbReference type="EMBL" id="CM042884">
    <property type="protein sequence ID" value="KAI4369140.1"/>
    <property type="molecule type" value="Genomic_DNA"/>
</dbReference>
<accession>A0ACB9QRS1</accession>
<reference evidence="2" key="1">
    <citation type="journal article" date="2023" name="Front. Plant Sci.">
        <title>Chromosomal-level genome assembly of Melastoma candidum provides insights into trichome evolution.</title>
        <authorList>
            <person name="Zhong Y."/>
            <person name="Wu W."/>
            <person name="Sun C."/>
            <person name="Zou P."/>
            <person name="Liu Y."/>
            <person name="Dai S."/>
            <person name="Zhou R."/>
        </authorList>
    </citation>
    <scope>NUCLEOTIDE SEQUENCE [LARGE SCALE GENOMIC DNA]</scope>
</reference>
<evidence type="ECO:0000313" key="2">
    <source>
        <dbReference type="Proteomes" id="UP001057402"/>
    </source>
</evidence>
<organism evidence="1 2">
    <name type="scientific">Melastoma candidum</name>
    <dbReference type="NCBI Taxonomy" id="119954"/>
    <lineage>
        <taxon>Eukaryota</taxon>
        <taxon>Viridiplantae</taxon>
        <taxon>Streptophyta</taxon>
        <taxon>Embryophyta</taxon>
        <taxon>Tracheophyta</taxon>
        <taxon>Spermatophyta</taxon>
        <taxon>Magnoliopsida</taxon>
        <taxon>eudicotyledons</taxon>
        <taxon>Gunneridae</taxon>
        <taxon>Pentapetalae</taxon>
        <taxon>rosids</taxon>
        <taxon>malvids</taxon>
        <taxon>Myrtales</taxon>
        <taxon>Melastomataceae</taxon>
        <taxon>Melastomatoideae</taxon>
        <taxon>Melastomateae</taxon>
        <taxon>Melastoma</taxon>
    </lineage>
</organism>